<dbReference type="EMBL" id="JAPWTK010000082">
    <property type="protein sequence ID" value="KAJ8951553.1"/>
    <property type="molecule type" value="Genomic_DNA"/>
</dbReference>
<organism evidence="1 2">
    <name type="scientific">Aromia moschata</name>
    <dbReference type="NCBI Taxonomy" id="1265417"/>
    <lineage>
        <taxon>Eukaryota</taxon>
        <taxon>Metazoa</taxon>
        <taxon>Ecdysozoa</taxon>
        <taxon>Arthropoda</taxon>
        <taxon>Hexapoda</taxon>
        <taxon>Insecta</taxon>
        <taxon>Pterygota</taxon>
        <taxon>Neoptera</taxon>
        <taxon>Endopterygota</taxon>
        <taxon>Coleoptera</taxon>
        <taxon>Polyphaga</taxon>
        <taxon>Cucujiformia</taxon>
        <taxon>Chrysomeloidea</taxon>
        <taxon>Cerambycidae</taxon>
        <taxon>Cerambycinae</taxon>
        <taxon>Callichromatini</taxon>
        <taxon>Aromia</taxon>
    </lineage>
</organism>
<accession>A0AAV8YKB2</accession>
<dbReference type="AlphaFoldDB" id="A0AAV8YKB2"/>
<sequence length="91" mass="10126">MRKVCAKLVPKFLQLLAGEEAVIVHDAVIRNVAFLFWPFCSSRTIGFCSTLYVGYIPFDSAAIRITLPLGLDPPHGIRPQGIPEEPPRILH</sequence>
<gene>
    <name evidence="1" type="ORF">NQ318_020427</name>
</gene>
<evidence type="ECO:0000313" key="1">
    <source>
        <dbReference type="EMBL" id="KAJ8951553.1"/>
    </source>
</evidence>
<proteinExistence type="predicted"/>
<protein>
    <submittedName>
        <fullName evidence="1">Uncharacterized protein</fullName>
    </submittedName>
</protein>
<comment type="caution">
    <text evidence="1">The sequence shown here is derived from an EMBL/GenBank/DDBJ whole genome shotgun (WGS) entry which is preliminary data.</text>
</comment>
<name>A0AAV8YKB2_9CUCU</name>
<reference evidence="1" key="1">
    <citation type="journal article" date="2023" name="Insect Mol. Biol.">
        <title>Genome sequencing provides insights into the evolution of gene families encoding plant cell wall-degrading enzymes in longhorned beetles.</title>
        <authorList>
            <person name="Shin N.R."/>
            <person name="Okamura Y."/>
            <person name="Kirsch R."/>
            <person name="Pauchet Y."/>
        </authorList>
    </citation>
    <scope>NUCLEOTIDE SEQUENCE</scope>
    <source>
        <strain evidence="1">AMC_N1</strain>
    </source>
</reference>
<dbReference type="Proteomes" id="UP001162162">
    <property type="component" value="Unassembled WGS sequence"/>
</dbReference>
<keyword evidence="2" id="KW-1185">Reference proteome</keyword>
<evidence type="ECO:0000313" key="2">
    <source>
        <dbReference type="Proteomes" id="UP001162162"/>
    </source>
</evidence>